<dbReference type="PROSITE" id="PS51257">
    <property type="entry name" value="PROKAR_LIPOPROTEIN"/>
    <property type="match status" value="1"/>
</dbReference>
<protein>
    <submittedName>
        <fullName evidence="4">Multiple sugar transport system substrate-binding protein</fullName>
    </submittedName>
</protein>
<dbReference type="GO" id="GO:0055052">
    <property type="term" value="C:ATP-binding cassette (ABC) transporter complex, substrate-binding subunit-containing"/>
    <property type="evidence" value="ECO:0007669"/>
    <property type="project" value="TreeGrafter"/>
</dbReference>
<proteinExistence type="inferred from homology"/>
<keyword evidence="3" id="KW-0732">Signal</keyword>
<evidence type="ECO:0000256" key="3">
    <source>
        <dbReference type="ARBA" id="ARBA00022729"/>
    </source>
</evidence>
<evidence type="ECO:0000313" key="5">
    <source>
        <dbReference type="Proteomes" id="UP000198959"/>
    </source>
</evidence>
<dbReference type="GO" id="GO:0015768">
    <property type="term" value="P:maltose transport"/>
    <property type="evidence" value="ECO:0007669"/>
    <property type="project" value="TreeGrafter"/>
</dbReference>
<evidence type="ECO:0000313" key="4">
    <source>
        <dbReference type="EMBL" id="SCL32503.1"/>
    </source>
</evidence>
<sequence length="492" mass="53018">MKQAELTRRSLLRILGVGAAATAAGGLTTACNLVGGGDESSGDTVTIKVMLVPDPTGASQFYREQFDLFEKENPGIKVQVIENPTDQQINAIELSFQQGNAPDVFRAQDQGFDRIFSRGWVAPLDQYVTDEFKARFPEGTLDPATSGLHRDGKLYSLPLVWGKWSVVRFLLMNNTAAKVGGVSAVPKTWEEMEQAAAAITRAGGGKTFGFAGLWSKSNLARMFQHTAGPSSIDNGIDLRTGKAAITNPSLAAAVDLLRRMHAAKIMTPGWETWTDAGRVHTAFAKGELAMFLAAPFQINEVRKLNPQLDMSIAAVPVPAAGRGGYSGQTASFSPLWSMSAQSKHPEQAWKVMDFLASKEFHRAYYEKFGTLTALESAWQDKAAGNPDQKAIMDVAAETVRLVPNPTLASPGGAQLLSAIRGKQDLQWSEIALPAILRNQPFAGSAVTTLNGQLEAFIDEQVKALSAKGVQASRADLTFPGWDPLQPFNPGQK</sequence>
<dbReference type="AlphaFoldDB" id="A0A1C6STC2"/>
<dbReference type="Gene3D" id="3.40.190.10">
    <property type="entry name" value="Periplasmic binding protein-like II"/>
    <property type="match status" value="1"/>
</dbReference>
<dbReference type="Pfam" id="PF01547">
    <property type="entry name" value="SBP_bac_1"/>
    <property type="match status" value="1"/>
</dbReference>
<comment type="similarity">
    <text evidence="1">Belongs to the bacterial solute-binding protein 1 family.</text>
</comment>
<dbReference type="PROSITE" id="PS51318">
    <property type="entry name" value="TAT"/>
    <property type="match status" value="1"/>
</dbReference>
<dbReference type="InterPro" id="IPR006311">
    <property type="entry name" value="TAT_signal"/>
</dbReference>
<dbReference type="EMBL" id="FMHW01000002">
    <property type="protein sequence ID" value="SCL32503.1"/>
    <property type="molecule type" value="Genomic_DNA"/>
</dbReference>
<dbReference type="RefSeq" id="WP_091645550.1">
    <property type="nucleotide sequence ID" value="NZ_FMHW01000002.1"/>
</dbReference>
<accession>A0A1C6STC2</accession>
<keyword evidence="4" id="KW-0762">Sugar transport</keyword>
<keyword evidence="5" id="KW-1185">Reference proteome</keyword>
<dbReference type="STRING" id="145854.GA0074692_3331"/>
<dbReference type="GO" id="GO:0042956">
    <property type="term" value="P:maltodextrin transmembrane transport"/>
    <property type="evidence" value="ECO:0007669"/>
    <property type="project" value="TreeGrafter"/>
</dbReference>
<organism evidence="4 5">
    <name type="scientific">Micromonospora pallida</name>
    <dbReference type="NCBI Taxonomy" id="145854"/>
    <lineage>
        <taxon>Bacteria</taxon>
        <taxon>Bacillati</taxon>
        <taxon>Actinomycetota</taxon>
        <taxon>Actinomycetes</taxon>
        <taxon>Micromonosporales</taxon>
        <taxon>Micromonosporaceae</taxon>
        <taxon>Micromonospora</taxon>
    </lineage>
</organism>
<evidence type="ECO:0000256" key="1">
    <source>
        <dbReference type="ARBA" id="ARBA00008520"/>
    </source>
</evidence>
<dbReference type="InterPro" id="IPR006059">
    <property type="entry name" value="SBP"/>
</dbReference>
<dbReference type="SUPFAM" id="SSF53850">
    <property type="entry name" value="Periplasmic binding protein-like II"/>
    <property type="match status" value="1"/>
</dbReference>
<dbReference type="Proteomes" id="UP000198959">
    <property type="component" value="Unassembled WGS sequence"/>
</dbReference>
<keyword evidence="2" id="KW-0813">Transport</keyword>
<name>A0A1C6STC2_9ACTN</name>
<evidence type="ECO:0000256" key="2">
    <source>
        <dbReference type="ARBA" id="ARBA00022448"/>
    </source>
</evidence>
<dbReference type="OrthoDB" id="7918484at2"/>
<dbReference type="GO" id="GO:1901982">
    <property type="term" value="F:maltose binding"/>
    <property type="evidence" value="ECO:0007669"/>
    <property type="project" value="TreeGrafter"/>
</dbReference>
<dbReference type="PANTHER" id="PTHR30061:SF50">
    <property type="entry name" value="MALTOSE_MALTODEXTRIN-BINDING PERIPLASMIC PROTEIN"/>
    <property type="match status" value="1"/>
</dbReference>
<gene>
    <name evidence="4" type="ORF">GA0074692_3331</name>
</gene>
<reference evidence="5" key="1">
    <citation type="submission" date="2016-06" db="EMBL/GenBank/DDBJ databases">
        <authorList>
            <person name="Varghese N."/>
            <person name="Submissions Spin"/>
        </authorList>
    </citation>
    <scope>NUCLEOTIDE SEQUENCE [LARGE SCALE GENOMIC DNA]</scope>
    <source>
        <strain evidence="5">DSM 43817</strain>
    </source>
</reference>
<dbReference type="PANTHER" id="PTHR30061">
    <property type="entry name" value="MALTOSE-BINDING PERIPLASMIC PROTEIN"/>
    <property type="match status" value="1"/>
</dbReference>